<organism evidence="1 2">
    <name type="scientific">Galerina marginata (strain CBS 339.88)</name>
    <dbReference type="NCBI Taxonomy" id="685588"/>
    <lineage>
        <taxon>Eukaryota</taxon>
        <taxon>Fungi</taxon>
        <taxon>Dikarya</taxon>
        <taxon>Basidiomycota</taxon>
        <taxon>Agaricomycotina</taxon>
        <taxon>Agaricomycetes</taxon>
        <taxon>Agaricomycetidae</taxon>
        <taxon>Agaricales</taxon>
        <taxon>Agaricineae</taxon>
        <taxon>Strophariaceae</taxon>
        <taxon>Galerina</taxon>
    </lineage>
</organism>
<dbReference type="EMBL" id="KL142375">
    <property type="protein sequence ID" value="KDR78207.1"/>
    <property type="molecule type" value="Genomic_DNA"/>
</dbReference>
<proteinExistence type="predicted"/>
<dbReference type="HOGENOM" id="CLU_1845257_0_0_1"/>
<reference evidence="2" key="1">
    <citation type="journal article" date="2014" name="Proc. Natl. Acad. Sci. U.S.A.">
        <title>Extensive sampling of basidiomycete genomes demonstrates inadequacy of the white-rot/brown-rot paradigm for wood decay fungi.</title>
        <authorList>
            <person name="Riley R."/>
            <person name="Salamov A.A."/>
            <person name="Brown D.W."/>
            <person name="Nagy L.G."/>
            <person name="Floudas D."/>
            <person name="Held B.W."/>
            <person name="Levasseur A."/>
            <person name="Lombard V."/>
            <person name="Morin E."/>
            <person name="Otillar R."/>
            <person name="Lindquist E.A."/>
            <person name="Sun H."/>
            <person name="LaButti K.M."/>
            <person name="Schmutz J."/>
            <person name="Jabbour D."/>
            <person name="Luo H."/>
            <person name="Baker S.E."/>
            <person name="Pisabarro A.G."/>
            <person name="Walton J.D."/>
            <person name="Blanchette R.A."/>
            <person name="Henrissat B."/>
            <person name="Martin F."/>
            <person name="Cullen D."/>
            <person name="Hibbett D.S."/>
            <person name="Grigoriev I.V."/>
        </authorList>
    </citation>
    <scope>NUCLEOTIDE SEQUENCE [LARGE SCALE GENOMIC DNA]</scope>
    <source>
        <strain evidence="2">CBS 339.88</strain>
    </source>
</reference>
<evidence type="ECO:0000313" key="1">
    <source>
        <dbReference type="EMBL" id="KDR78207.1"/>
    </source>
</evidence>
<sequence>MAFFLQPAGKRETLEADCLRRSASLVHLPANHSADDIAVWLLFLRAKYAMKFWRYIQCKLNNSGVEIIIAILDYKNANRDVVAGKQLAKFGVRISANVKEGSALPYLNVSHAHPGWYADVEKIVERVLITAGGAEYIPK</sequence>
<protein>
    <submittedName>
        <fullName evidence="1">Uncharacterized protein</fullName>
    </submittedName>
</protein>
<accession>A0A067T759</accession>
<evidence type="ECO:0000313" key="2">
    <source>
        <dbReference type="Proteomes" id="UP000027222"/>
    </source>
</evidence>
<name>A0A067T759_GALM3</name>
<dbReference type="AlphaFoldDB" id="A0A067T759"/>
<dbReference type="Proteomes" id="UP000027222">
    <property type="component" value="Unassembled WGS sequence"/>
</dbReference>
<dbReference type="OrthoDB" id="2152029at2759"/>
<keyword evidence="2" id="KW-1185">Reference proteome</keyword>
<gene>
    <name evidence="1" type="ORF">GALMADRAFT_278496</name>
</gene>